<dbReference type="Gene3D" id="3.40.50.150">
    <property type="entry name" value="Vaccinia Virus protein VP39"/>
    <property type="match status" value="1"/>
</dbReference>
<organism evidence="1 2">
    <name type="scientific">Albimonas donghaensis</name>
    <dbReference type="NCBI Taxonomy" id="356660"/>
    <lineage>
        <taxon>Bacteria</taxon>
        <taxon>Pseudomonadati</taxon>
        <taxon>Pseudomonadota</taxon>
        <taxon>Alphaproteobacteria</taxon>
        <taxon>Rhodobacterales</taxon>
        <taxon>Paracoccaceae</taxon>
        <taxon>Albimonas</taxon>
    </lineage>
</organism>
<accession>A0A1H2TEK8</accession>
<protein>
    <recommendedName>
        <fullName evidence="3">Methyltransferase domain-containing protein</fullName>
    </recommendedName>
</protein>
<reference evidence="1 2" key="1">
    <citation type="submission" date="2016-10" db="EMBL/GenBank/DDBJ databases">
        <authorList>
            <person name="de Groot N.N."/>
        </authorList>
    </citation>
    <scope>NUCLEOTIDE SEQUENCE [LARGE SCALE GENOMIC DNA]</scope>
    <source>
        <strain evidence="1 2">DSM 17890</strain>
    </source>
</reference>
<name>A0A1H2TEK8_9RHOB</name>
<proteinExistence type="predicted"/>
<dbReference type="AlphaFoldDB" id="A0A1H2TEK8"/>
<dbReference type="Proteomes" id="UP000199118">
    <property type="component" value="Unassembled WGS sequence"/>
</dbReference>
<evidence type="ECO:0008006" key="3">
    <source>
        <dbReference type="Google" id="ProtNLM"/>
    </source>
</evidence>
<dbReference type="EMBL" id="FNMZ01000001">
    <property type="protein sequence ID" value="SDW42187.1"/>
    <property type="molecule type" value="Genomic_DNA"/>
</dbReference>
<dbReference type="RefSeq" id="WP_092679955.1">
    <property type="nucleotide sequence ID" value="NZ_FNMZ01000001.1"/>
</dbReference>
<dbReference type="OrthoDB" id="7273451at2"/>
<dbReference type="InterPro" id="IPR029063">
    <property type="entry name" value="SAM-dependent_MTases_sf"/>
</dbReference>
<dbReference type="STRING" id="356660.SAMN05444336_101967"/>
<evidence type="ECO:0000313" key="1">
    <source>
        <dbReference type="EMBL" id="SDW42187.1"/>
    </source>
</evidence>
<sequence length="260" mass="27114">MSFSSDWLSLRESADDAARDRGLLAALADWAREVPGPLEALDLGCGTGAGYRAVSPHLPNARWTLIDRDPGLLAEAARRTGERTLALDLAPAPGGPAGLLTGEARGLISASALFDLVSGDWLDGFVAAAPPGVAIYAALTYDGRERWSPTSAHEPRALAAFHAHQRGDKGFGPSLGPRAGAMLASRLSARGWRVKVAPSDWRLEAPRDAALITALAAGAAEAVAETAALPPAAHFAWASARRKAQTVEIGHMDLLALPPD</sequence>
<evidence type="ECO:0000313" key="2">
    <source>
        <dbReference type="Proteomes" id="UP000199118"/>
    </source>
</evidence>
<keyword evidence="2" id="KW-1185">Reference proteome</keyword>
<gene>
    <name evidence="1" type="ORF">SAMN05444336_101967</name>
</gene>
<dbReference type="SUPFAM" id="SSF53335">
    <property type="entry name" value="S-adenosyl-L-methionine-dependent methyltransferases"/>
    <property type="match status" value="1"/>
</dbReference>